<sequence length="75" mass="8024">MYARECSGERMEAVLKPDPRAATRDVARAPVSFRLFAFTTITLSTLYRRGSNLAQGCGMKGSDNPASALLSGQGV</sequence>
<proteinExistence type="predicted"/>
<reference evidence="1 2" key="1">
    <citation type="journal article" date="2016" name="Mol. Biol. Evol.">
        <title>Comparative Genomics of Early-Diverging Mushroom-Forming Fungi Provides Insights into the Origins of Lignocellulose Decay Capabilities.</title>
        <authorList>
            <person name="Nagy L.G."/>
            <person name="Riley R."/>
            <person name="Tritt A."/>
            <person name="Adam C."/>
            <person name="Daum C."/>
            <person name="Floudas D."/>
            <person name="Sun H."/>
            <person name="Yadav J.S."/>
            <person name="Pangilinan J."/>
            <person name="Larsson K.H."/>
            <person name="Matsuura K."/>
            <person name="Barry K."/>
            <person name="Labutti K."/>
            <person name="Kuo R."/>
            <person name="Ohm R.A."/>
            <person name="Bhattacharya S.S."/>
            <person name="Shirouzu T."/>
            <person name="Yoshinaga Y."/>
            <person name="Martin F.M."/>
            <person name="Grigoriev I.V."/>
            <person name="Hibbett D.S."/>
        </authorList>
    </citation>
    <scope>NUCLEOTIDE SEQUENCE [LARGE SCALE GENOMIC DNA]</scope>
    <source>
        <strain evidence="1 2">L-15889</strain>
    </source>
</reference>
<dbReference type="Proteomes" id="UP000076727">
    <property type="component" value="Unassembled WGS sequence"/>
</dbReference>
<gene>
    <name evidence="1" type="ORF">DAEQUDRAFT_140430</name>
</gene>
<organism evidence="1 2">
    <name type="scientific">Daedalea quercina L-15889</name>
    <dbReference type="NCBI Taxonomy" id="1314783"/>
    <lineage>
        <taxon>Eukaryota</taxon>
        <taxon>Fungi</taxon>
        <taxon>Dikarya</taxon>
        <taxon>Basidiomycota</taxon>
        <taxon>Agaricomycotina</taxon>
        <taxon>Agaricomycetes</taxon>
        <taxon>Polyporales</taxon>
        <taxon>Fomitopsis</taxon>
    </lineage>
</organism>
<dbReference type="EMBL" id="KV429047">
    <property type="protein sequence ID" value="KZT71157.1"/>
    <property type="molecule type" value="Genomic_DNA"/>
</dbReference>
<evidence type="ECO:0000313" key="2">
    <source>
        <dbReference type="Proteomes" id="UP000076727"/>
    </source>
</evidence>
<evidence type="ECO:0000313" key="1">
    <source>
        <dbReference type="EMBL" id="KZT71157.1"/>
    </source>
</evidence>
<protein>
    <submittedName>
        <fullName evidence="1">Uncharacterized protein</fullName>
    </submittedName>
</protein>
<dbReference type="AlphaFoldDB" id="A0A165RU19"/>
<accession>A0A165RU19</accession>
<keyword evidence="2" id="KW-1185">Reference proteome</keyword>
<name>A0A165RU19_9APHY</name>